<dbReference type="PANTHER" id="PTHR30154:SF54">
    <property type="entry name" value="POSSIBLE TRANSCRIPTIONAL REGULATORY PROTEIN (PROBABLY LRP_ASNC-FAMILY)"/>
    <property type="match status" value="1"/>
</dbReference>
<dbReference type="InterPro" id="IPR011008">
    <property type="entry name" value="Dimeric_a/b-barrel"/>
</dbReference>
<dbReference type="EMBL" id="SMKV01000013">
    <property type="protein sequence ID" value="TDC92591.1"/>
    <property type="molecule type" value="Genomic_DNA"/>
</dbReference>
<evidence type="ECO:0000256" key="3">
    <source>
        <dbReference type="ARBA" id="ARBA00023163"/>
    </source>
</evidence>
<feature type="domain" description="HTH asnC-type" evidence="4">
    <location>
        <begin position="7"/>
        <end position="68"/>
    </location>
</feature>
<dbReference type="RefSeq" id="WP_132622950.1">
    <property type="nucleotide sequence ID" value="NZ_SMKV01000013.1"/>
</dbReference>
<dbReference type="InterPro" id="IPR011991">
    <property type="entry name" value="ArsR-like_HTH"/>
</dbReference>
<dbReference type="Proteomes" id="UP000294744">
    <property type="component" value="Unassembled WGS sequence"/>
</dbReference>
<dbReference type="Pfam" id="PF13412">
    <property type="entry name" value="HTH_24"/>
    <property type="match status" value="1"/>
</dbReference>
<protein>
    <submittedName>
        <fullName evidence="5">Lrp/AsnC family transcriptional regulator</fullName>
    </submittedName>
</protein>
<dbReference type="Gene3D" id="3.30.70.920">
    <property type="match status" value="1"/>
</dbReference>
<dbReference type="SMART" id="SM00344">
    <property type="entry name" value="HTH_ASNC"/>
    <property type="match status" value="1"/>
</dbReference>
<dbReference type="GO" id="GO:0043200">
    <property type="term" value="P:response to amino acid"/>
    <property type="evidence" value="ECO:0007669"/>
    <property type="project" value="TreeGrafter"/>
</dbReference>
<dbReference type="OrthoDB" id="4411089at2"/>
<reference evidence="5 6" key="1">
    <citation type="submission" date="2019-03" db="EMBL/GenBank/DDBJ databases">
        <title>Draft genome sequences of novel Actinobacteria.</title>
        <authorList>
            <person name="Sahin N."/>
            <person name="Ay H."/>
            <person name="Saygin H."/>
        </authorList>
    </citation>
    <scope>NUCLEOTIDE SEQUENCE [LARGE SCALE GENOMIC DNA]</scope>
    <source>
        <strain evidence="5 6">16K404</strain>
    </source>
</reference>
<dbReference type="GO" id="GO:0005829">
    <property type="term" value="C:cytosol"/>
    <property type="evidence" value="ECO:0007669"/>
    <property type="project" value="TreeGrafter"/>
</dbReference>
<dbReference type="InterPro" id="IPR036390">
    <property type="entry name" value="WH_DNA-bd_sf"/>
</dbReference>
<sequence>MAAQVELDVVDMRLLRALQDDARMTNRELAARAGIATSTCSDRLARLRDAGVMCGSAVRIEPSAVGRPLEAMLAVRVHPHRRPLVDPFVRHVLAQPETRHLYHLTGPDDFLIHVTVVDAADLQRLVLDELTARDEVVMVHTHLIFHQWRGGPLLPPGAEG</sequence>
<dbReference type="InterPro" id="IPR019888">
    <property type="entry name" value="Tscrpt_reg_AsnC-like"/>
</dbReference>
<evidence type="ECO:0000256" key="2">
    <source>
        <dbReference type="ARBA" id="ARBA00023125"/>
    </source>
</evidence>
<name>A0A4R4ULD6_9PSEU</name>
<accession>A0A4R4ULD6</accession>
<dbReference type="AlphaFoldDB" id="A0A4R4ULD6"/>
<dbReference type="PANTHER" id="PTHR30154">
    <property type="entry name" value="LEUCINE-RESPONSIVE REGULATORY PROTEIN"/>
    <property type="match status" value="1"/>
</dbReference>
<evidence type="ECO:0000256" key="1">
    <source>
        <dbReference type="ARBA" id="ARBA00023015"/>
    </source>
</evidence>
<dbReference type="PRINTS" id="PR00033">
    <property type="entry name" value="HTHASNC"/>
</dbReference>
<dbReference type="Gene3D" id="1.10.10.10">
    <property type="entry name" value="Winged helix-like DNA-binding domain superfamily/Winged helix DNA-binding domain"/>
    <property type="match status" value="1"/>
</dbReference>
<keyword evidence="1" id="KW-0805">Transcription regulation</keyword>
<dbReference type="InterPro" id="IPR036388">
    <property type="entry name" value="WH-like_DNA-bd_sf"/>
</dbReference>
<evidence type="ECO:0000259" key="4">
    <source>
        <dbReference type="PROSITE" id="PS50956"/>
    </source>
</evidence>
<organism evidence="5 6">
    <name type="scientific">Saccharopolyspora aridisoli</name>
    <dbReference type="NCBI Taxonomy" id="2530385"/>
    <lineage>
        <taxon>Bacteria</taxon>
        <taxon>Bacillati</taxon>
        <taxon>Actinomycetota</taxon>
        <taxon>Actinomycetes</taxon>
        <taxon>Pseudonocardiales</taxon>
        <taxon>Pseudonocardiaceae</taxon>
        <taxon>Saccharopolyspora</taxon>
    </lineage>
</organism>
<keyword evidence="2" id="KW-0238">DNA-binding</keyword>
<dbReference type="SUPFAM" id="SSF54909">
    <property type="entry name" value="Dimeric alpha+beta barrel"/>
    <property type="match status" value="1"/>
</dbReference>
<proteinExistence type="predicted"/>
<dbReference type="CDD" id="cd00090">
    <property type="entry name" value="HTH_ARSR"/>
    <property type="match status" value="1"/>
</dbReference>
<dbReference type="InterPro" id="IPR019887">
    <property type="entry name" value="Tscrpt_reg_AsnC/Lrp_C"/>
</dbReference>
<dbReference type="SUPFAM" id="SSF46785">
    <property type="entry name" value="Winged helix' DNA-binding domain"/>
    <property type="match status" value="1"/>
</dbReference>
<dbReference type="InterPro" id="IPR000485">
    <property type="entry name" value="AsnC-type_HTH_dom"/>
</dbReference>
<evidence type="ECO:0000313" key="5">
    <source>
        <dbReference type="EMBL" id="TDC92591.1"/>
    </source>
</evidence>
<keyword evidence="3" id="KW-0804">Transcription</keyword>
<dbReference type="Pfam" id="PF01037">
    <property type="entry name" value="AsnC_trans_reg"/>
    <property type="match status" value="1"/>
</dbReference>
<evidence type="ECO:0000313" key="6">
    <source>
        <dbReference type="Proteomes" id="UP000294744"/>
    </source>
</evidence>
<keyword evidence="6" id="KW-1185">Reference proteome</keyword>
<gene>
    <name evidence="5" type="ORF">E1161_12770</name>
</gene>
<dbReference type="PROSITE" id="PS50956">
    <property type="entry name" value="HTH_ASNC_2"/>
    <property type="match status" value="1"/>
</dbReference>
<comment type="caution">
    <text evidence="5">The sequence shown here is derived from an EMBL/GenBank/DDBJ whole genome shotgun (WGS) entry which is preliminary data.</text>
</comment>
<dbReference type="GO" id="GO:0043565">
    <property type="term" value="F:sequence-specific DNA binding"/>
    <property type="evidence" value="ECO:0007669"/>
    <property type="project" value="InterPro"/>
</dbReference>